<dbReference type="Proteomes" id="UP000819052">
    <property type="component" value="Unassembled WGS sequence"/>
</dbReference>
<keyword evidence="3" id="KW-1185">Reference proteome</keyword>
<dbReference type="EMBL" id="VVIW01000016">
    <property type="protein sequence ID" value="NHZ42950.1"/>
    <property type="molecule type" value="Genomic_DNA"/>
</dbReference>
<comment type="caution">
    <text evidence="2">The sequence shown here is derived from an EMBL/GenBank/DDBJ whole genome shotgun (WGS) entry which is preliminary data.</text>
</comment>
<protein>
    <submittedName>
        <fullName evidence="2">Uncharacterized protein</fullName>
    </submittedName>
</protein>
<organism evidence="2 3">
    <name type="scientific">Massilia aquatica</name>
    <dbReference type="NCBI Taxonomy" id="2609000"/>
    <lineage>
        <taxon>Bacteria</taxon>
        <taxon>Pseudomonadati</taxon>
        <taxon>Pseudomonadota</taxon>
        <taxon>Betaproteobacteria</taxon>
        <taxon>Burkholderiales</taxon>
        <taxon>Oxalobacteraceae</taxon>
        <taxon>Telluria group</taxon>
        <taxon>Massilia</taxon>
    </lineage>
</organism>
<evidence type="ECO:0000256" key="1">
    <source>
        <dbReference type="SAM" id="MobiDB-lite"/>
    </source>
</evidence>
<evidence type="ECO:0000313" key="3">
    <source>
        <dbReference type="Proteomes" id="UP000819052"/>
    </source>
</evidence>
<evidence type="ECO:0000313" key="2">
    <source>
        <dbReference type="EMBL" id="NHZ42950.1"/>
    </source>
</evidence>
<reference evidence="2 3" key="1">
    <citation type="submission" date="2019-09" db="EMBL/GenBank/DDBJ databases">
        <title>Taxonomy of Antarctic Massilia spp.: description of Massilia rubra sp. nov., Massilia aquatica sp. nov., Massilia mucilaginosa sp. nov., Massilia frigida sp. nov. isolated from streams, lakes and regoliths.</title>
        <authorList>
            <person name="Holochova P."/>
            <person name="Sedlacek I."/>
            <person name="Kralova S."/>
            <person name="Maslanova I."/>
            <person name="Busse H.-J."/>
            <person name="Stankova E."/>
            <person name="Vrbovska V."/>
            <person name="Kovarovic V."/>
            <person name="Bartak M."/>
            <person name="Svec P."/>
            <person name="Pantucek R."/>
        </authorList>
    </citation>
    <scope>NUCLEOTIDE SEQUENCE [LARGE SCALE GENOMIC DNA]</scope>
    <source>
        <strain evidence="2 3">CCM 8693</strain>
    </source>
</reference>
<proteinExistence type="predicted"/>
<accession>A0ABX0M6V3</accession>
<feature type="compositionally biased region" description="Low complexity" evidence="1">
    <location>
        <begin position="93"/>
        <end position="108"/>
    </location>
</feature>
<dbReference type="RefSeq" id="WP_167078944.1">
    <property type="nucleotide sequence ID" value="NZ_VVIW01000016.1"/>
</dbReference>
<feature type="region of interest" description="Disordered" evidence="1">
    <location>
        <begin position="89"/>
        <end position="108"/>
    </location>
</feature>
<name>A0ABX0M6V3_9BURK</name>
<gene>
    <name evidence="2" type="ORF">F1609_22640</name>
</gene>
<sequence>MAYDQRRLAEPLEDNAGCKFLLTFEDLQGYPRLRSIATWPGEPDIGPDPRLLVSYDDDASGTLDMVSNGKGTLSWSNTASQAHWHRAMNTTDTPPAAKSRAPAATTATRGTIATWTRKRSSTDNPFFKSPVQYRIKWWTHKIAFPVSTPLISVTPAERSSPCSMLTSL</sequence>